<dbReference type="InterPro" id="IPR002110">
    <property type="entry name" value="Ankyrin_rpt"/>
</dbReference>
<evidence type="ECO:0000256" key="6">
    <source>
        <dbReference type="PROSITE-ProRule" id="PRU00023"/>
    </source>
</evidence>
<proteinExistence type="predicted"/>
<dbReference type="Pfam" id="PF00023">
    <property type="entry name" value="Ank"/>
    <property type="match status" value="1"/>
</dbReference>
<dbReference type="AlphaFoldDB" id="F0Y274"/>
<dbReference type="GeneID" id="20223712"/>
<dbReference type="Gene3D" id="6.10.140.2220">
    <property type="match status" value="1"/>
</dbReference>
<dbReference type="InterPro" id="IPR036770">
    <property type="entry name" value="Ankyrin_rpt-contain_sf"/>
</dbReference>
<dbReference type="Proteomes" id="UP000002729">
    <property type="component" value="Unassembled WGS sequence"/>
</dbReference>
<evidence type="ECO:0000259" key="9">
    <source>
        <dbReference type="PROSITE" id="PS50865"/>
    </source>
</evidence>
<dbReference type="Gene3D" id="1.25.40.20">
    <property type="entry name" value="Ankyrin repeat-containing domain"/>
    <property type="match status" value="2"/>
</dbReference>
<evidence type="ECO:0000256" key="4">
    <source>
        <dbReference type="ARBA" id="ARBA00022833"/>
    </source>
</evidence>
<evidence type="ECO:0000256" key="8">
    <source>
        <dbReference type="SAM" id="MobiDB-lite"/>
    </source>
</evidence>
<keyword evidence="1" id="KW-0479">Metal-binding</keyword>
<dbReference type="Pfam" id="PF01753">
    <property type="entry name" value="zf-MYND"/>
    <property type="match status" value="1"/>
</dbReference>
<dbReference type="RefSeq" id="XP_009034668.1">
    <property type="nucleotide sequence ID" value="XM_009036420.1"/>
</dbReference>
<dbReference type="EMBL" id="GL833123">
    <property type="protein sequence ID" value="EGB11119.1"/>
    <property type="molecule type" value="Genomic_DNA"/>
</dbReference>
<sequence>MASTKLRAAVMAGDVARLRQLAANGADLRSCRDPSLVELAVFCGRPEAIAALHELGAPMISEPVPLATLALHARTDAAGTGDAALVVAVLASLRAAGADLEAGAADAHSVLHRVLDDSYVARDLAVGPGTHRGADAGREPEVLREGTKAARTWWTRAARHAVARWLLETGKVDPNAGSAVPAILAARCGDLAALKLLRDFGADMAKPSTIGRAVTTVAGVALMGDYRDIVKWLSKACGVAPSRADVDYAEEIKRDLGGAPRGSAAGATGARAYAVARQCAFCGRPGAKQQCGKCGSGGPRYCGQGCFKAAWKSHKKVCGTGVKKEDGEPLLVSLVSAVVSGDTAEIERLVRDERVPVDARIDHIVADTTRAARAKKEGDAHEASCAETQQGLAVGKSSSESNGAETPLLLVAFGNAGSTMTQTIFPNWSKERKKRAAKTFDAAAVVRCLVGLGADLEQRTKMDKYGMTPFHLAARGGRLDVMKALAAAGADVAARAGFDGSSALGIAVMMNPASTLRALRALGCDPDQADDYGRGPLDAAISQGFVDKIECLVDLGATANWPMLWDLASTHPALAHKGPQARAKVLKCLDRLSRRARGEPASAGMAEARARDVAERMSRPKPDVGPETFATLLKRVDHASVGELKGLISTAGGTFVGLVEKQELRNRARELIAAKLDTGGDAEEAD</sequence>
<dbReference type="PANTHER" id="PTHR24198:SF165">
    <property type="entry name" value="ANKYRIN REPEAT-CONTAINING PROTEIN-RELATED"/>
    <property type="match status" value="1"/>
</dbReference>
<dbReference type="InterPro" id="IPR002893">
    <property type="entry name" value="Znf_MYND"/>
</dbReference>
<evidence type="ECO:0000313" key="10">
    <source>
        <dbReference type="EMBL" id="EGB11119.1"/>
    </source>
</evidence>
<keyword evidence="2" id="KW-0677">Repeat</keyword>
<organism evidence="11">
    <name type="scientific">Aureococcus anophagefferens</name>
    <name type="common">Harmful bloom alga</name>
    <dbReference type="NCBI Taxonomy" id="44056"/>
    <lineage>
        <taxon>Eukaryota</taxon>
        <taxon>Sar</taxon>
        <taxon>Stramenopiles</taxon>
        <taxon>Ochrophyta</taxon>
        <taxon>Pelagophyceae</taxon>
        <taxon>Pelagomonadales</taxon>
        <taxon>Pelagomonadaceae</taxon>
        <taxon>Aureococcus</taxon>
    </lineage>
</organism>
<name>F0Y274_AURAN</name>
<keyword evidence="5 6" id="KW-0040">ANK repeat</keyword>
<feature type="compositionally biased region" description="Polar residues" evidence="8">
    <location>
        <begin position="386"/>
        <end position="402"/>
    </location>
</feature>
<evidence type="ECO:0000313" key="11">
    <source>
        <dbReference type="Proteomes" id="UP000002729"/>
    </source>
</evidence>
<dbReference type="GO" id="GO:0008270">
    <property type="term" value="F:zinc ion binding"/>
    <property type="evidence" value="ECO:0007669"/>
    <property type="project" value="UniProtKB-KW"/>
</dbReference>
<reference evidence="10 11" key="1">
    <citation type="journal article" date="2011" name="Proc. Natl. Acad. Sci. U.S.A.">
        <title>Niche of harmful alga Aureococcus anophagefferens revealed through ecogenomics.</title>
        <authorList>
            <person name="Gobler C.J."/>
            <person name="Berry D.L."/>
            <person name="Dyhrman S.T."/>
            <person name="Wilhelm S.W."/>
            <person name="Salamov A."/>
            <person name="Lobanov A.V."/>
            <person name="Zhang Y."/>
            <person name="Collier J.L."/>
            <person name="Wurch L.L."/>
            <person name="Kustka A.B."/>
            <person name="Dill B.D."/>
            <person name="Shah M."/>
            <person name="VerBerkmoes N.C."/>
            <person name="Kuo A."/>
            <person name="Terry A."/>
            <person name="Pangilinan J."/>
            <person name="Lindquist E.A."/>
            <person name="Lucas S."/>
            <person name="Paulsen I.T."/>
            <person name="Hattenrath-Lehmann T.K."/>
            <person name="Talmage S.C."/>
            <person name="Walker E.A."/>
            <person name="Koch F."/>
            <person name="Burson A.M."/>
            <person name="Marcoval M.A."/>
            <person name="Tang Y.Z."/>
            <person name="Lecleir G.R."/>
            <person name="Coyne K.J."/>
            <person name="Berg G.M."/>
            <person name="Bertrand E.M."/>
            <person name="Saito M.A."/>
            <person name="Gladyshev V.N."/>
            <person name="Grigoriev I.V."/>
        </authorList>
    </citation>
    <scope>NUCLEOTIDE SEQUENCE [LARGE SCALE GENOMIC DNA]</scope>
    <source>
        <strain evidence="11">CCMP 1984</strain>
    </source>
</reference>
<dbReference type="SUPFAM" id="SSF48403">
    <property type="entry name" value="Ankyrin repeat"/>
    <property type="match status" value="2"/>
</dbReference>
<keyword evidence="4" id="KW-0862">Zinc</keyword>
<evidence type="ECO:0000256" key="1">
    <source>
        <dbReference type="ARBA" id="ARBA00022723"/>
    </source>
</evidence>
<evidence type="ECO:0000256" key="5">
    <source>
        <dbReference type="ARBA" id="ARBA00023043"/>
    </source>
</evidence>
<dbReference type="PROSITE" id="PS50297">
    <property type="entry name" value="ANK_REP_REGION"/>
    <property type="match status" value="1"/>
</dbReference>
<dbReference type="eggNOG" id="KOG4177">
    <property type="taxonomic scope" value="Eukaryota"/>
</dbReference>
<evidence type="ECO:0000256" key="7">
    <source>
        <dbReference type="PROSITE-ProRule" id="PRU00134"/>
    </source>
</evidence>
<dbReference type="PROSITE" id="PS50088">
    <property type="entry name" value="ANK_REPEAT"/>
    <property type="match status" value="1"/>
</dbReference>
<dbReference type="SUPFAM" id="SSF144232">
    <property type="entry name" value="HIT/MYND zinc finger-like"/>
    <property type="match status" value="1"/>
</dbReference>
<keyword evidence="3 7" id="KW-0863">Zinc-finger</keyword>
<accession>F0Y274</accession>
<feature type="repeat" description="ANK" evidence="6">
    <location>
        <begin position="465"/>
        <end position="497"/>
    </location>
</feature>
<feature type="region of interest" description="Disordered" evidence="8">
    <location>
        <begin position="376"/>
        <end position="402"/>
    </location>
</feature>
<dbReference type="KEGG" id="aaf:AURANDRAFT_62052"/>
<dbReference type="PANTHER" id="PTHR24198">
    <property type="entry name" value="ANKYRIN REPEAT AND PROTEIN KINASE DOMAIN-CONTAINING PROTEIN"/>
    <property type="match status" value="1"/>
</dbReference>
<keyword evidence="11" id="KW-1185">Reference proteome</keyword>
<evidence type="ECO:0000256" key="2">
    <source>
        <dbReference type="ARBA" id="ARBA00022737"/>
    </source>
</evidence>
<dbReference type="OrthoDB" id="4192169at2759"/>
<evidence type="ECO:0000256" key="3">
    <source>
        <dbReference type="ARBA" id="ARBA00022771"/>
    </source>
</evidence>
<protein>
    <submittedName>
        <fullName evidence="10">Expressed protein</fullName>
    </submittedName>
</protein>
<dbReference type="PROSITE" id="PS50865">
    <property type="entry name" value="ZF_MYND_2"/>
    <property type="match status" value="1"/>
</dbReference>
<gene>
    <name evidence="10" type="ORF">AURANDRAFT_62052</name>
</gene>
<dbReference type="InParanoid" id="F0Y274"/>
<dbReference type="SMART" id="SM00248">
    <property type="entry name" value="ANK"/>
    <property type="match status" value="4"/>
</dbReference>
<feature type="domain" description="MYND-type" evidence="9">
    <location>
        <begin position="279"/>
        <end position="318"/>
    </location>
</feature>